<dbReference type="InterPro" id="IPR000629">
    <property type="entry name" value="RNA-helicase_DEAD-box_CS"/>
</dbReference>
<keyword evidence="1 7" id="KW-0547">Nucleotide-binding</keyword>
<dbReference type="SMART" id="SM00487">
    <property type="entry name" value="DEXDc"/>
    <property type="match status" value="1"/>
</dbReference>
<keyword evidence="3 7" id="KW-0347">Helicase</keyword>
<evidence type="ECO:0000256" key="2">
    <source>
        <dbReference type="ARBA" id="ARBA00022801"/>
    </source>
</evidence>
<accession>A0A6L7HWK6</accession>
<dbReference type="GO" id="GO:0003724">
    <property type="term" value="F:RNA helicase activity"/>
    <property type="evidence" value="ECO:0007669"/>
    <property type="project" value="InterPro"/>
</dbReference>
<dbReference type="Pfam" id="PF00271">
    <property type="entry name" value="Helicase_C"/>
    <property type="match status" value="1"/>
</dbReference>
<proteinExistence type="inferred from homology"/>
<evidence type="ECO:0000256" key="5">
    <source>
        <dbReference type="ARBA" id="ARBA00038437"/>
    </source>
</evidence>
<evidence type="ECO:0000256" key="4">
    <source>
        <dbReference type="ARBA" id="ARBA00022840"/>
    </source>
</evidence>
<name>A0A6L7HWK6_9GAMM</name>
<dbReference type="RefSeq" id="WP_160795221.1">
    <property type="nucleotide sequence ID" value="NZ_WRPA01000006.1"/>
</dbReference>
<comment type="caution">
    <text evidence="12">The sequence shown here is derived from an EMBL/GenBank/DDBJ whole genome shotgun (WGS) entry which is preliminary data.</text>
</comment>
<dbReference type="AlphaFoldDB" id="A0A6L7HWK6"/>
<comment type="similarity">
    <text evidence="5 7">Belongs to the DEAD box helicase family.</text>
</comment>
<evidence type="ECO:0000313" key="12">
    <source>
        <dbReference type="EMBL" id="MXR68702.1"/>
    </source>
</evidence>
<evidence type="ECO:0000256" key="1">
    <source>
        <dbReference type="ARBA" id="ARBA00022741"/>
    </source>
</evidence>
<dbReference type="Proteomes" id="UP000474778">
    <property type="component" value="Unassembled WGS sequence"/>
</dbReference>
<dbReference type="Pfam" id="PF00270">
    <property type="entry name" value="DEAD"/>
    <property type="match status" value="1"/>
</dbReference>
<dbReference type="SUPFAM" id="SSF52540">
    <property type="entry name" value="P-loop containing nucleoside triphosphate hydrolases"/>
    <property type="match status" value="1"/>
</dbReference>
<gene>
    <name evidence="12" type="ORF">GNT65_08460</name>
</gene>
<dbReference type="InterPro" id="IPR050079">
    <property type="entry name" value="DEAD_box_RNA_helicase"/>
</dbReference>
<dbReference type="PROSITE" id="PS51194">
    <property type="entry name" value="HELICASE_CTER"/>
    <property type="match status" value="1"/>
</dbReference>
<dbReference type="CDD" id="cd00268">
    <property type="entry name" value="DEADc"/>
    <property type="match status" value="1"/>
</dbReference>
<evidence type="ECO:0000256" key="6">
    <source>
        <dbReference type="PROSITE-ProRule" id="PRU00552"/>
    </source>
</evidence>
<dbReference type="PROSITE" id="PS51192">
    <property type="entry name" value="HELICASE_ATP_BIND_1"/>
    <property type="match status" value="1"/>
</dbReference>
<dbReference type="InterPro" id="IPR014001">
    <property type="entry name" value="Helicase_ATP-bd"/>
</dbReference>
<organism evidence="12 13">
    <name type="scientific">Shewanella insulae</name>
    <dbReference type="NCBI Taxonomy" id="2681496"/>
    <lineage>
        <taxon>Bacteria</taxon>
        <taxon>Pseudomonadati</taxon>
        <taxon>Pseudomonadota</taxon>
        <taxon>Gammaproteobacteria</taxon>
        <taxon>Alteromonadales</taxon>
        <taxon>Shewanellaceae</taxon>
        <taxon>Shewanella</taxon>
    </lineage>
</organism>
<evidence type="ECO:0000259" key="9">
    <source>
        <dbReference type="PROSITE" id="PS51192"/>
    </source>
</evidence>
<sequence>MLFSQLSLPAPLQQALEALAFREATQIQAEAIPLVLGGGDLMASAQTGTGKTAAFALPILANLMGQAQVEGSTKKPRALVLVPTRELALQVHQGISDLARFTSLSAGLVYGGVSIDAQCQQLAKGGELIVATPGRLLDLHRRGAVKLDAIAHLVFDEADRMLDMGFADEIAQLMALLPSERQTLLFSATLDDKVLELSHRWLRQPKRVAVNAQNSASKDVEQRVYAADSERKFALLSHLINKGDWQRVLVFSRKKVAADKLAARLSEQGIAAKAFHGDLGQGAREQVLGDFRKGGVKVLVATDVAARGIDIESLDYVVNYELPYVAQDYVHRIGRTGRAGKQGVAVTLYCEEDALLLEEIEALLDKRLPQQWLPGFEPDLTKADPNPRRHGKAAQKRRAKRRGQGSRR</sequence>
<feature type="domain" description="Helicase ATP-binding" evidence="9">
    <location>
        <begin position="32"/>
        <end position="208"/>
    </location>
</feature>
<dbReference type="CDD" id="cd18787">
    <property type="entry name" value="SF2_C_DEAD"/>
    <property type="match status" value="1"/>
</dbReference>
<evidence type="ECO:0000256" key="7">
    <source>
        <dbReference type="RuleBase" id="RU000492"/>
    </source>
</evidence>
<dbReference type="InterPro" id="IPR027417">
    <property type="entry name" value="P-loop_NTPase"/>
</dbReference>
<dbReference type="GO" id="GO:0005829">
    <property type="term" value="C:cytosol"/>
    <property type="evidence" value="ECO:0007669"/>
    <property type="project" value="TreeGrafter"/>
</dbReference>
<dbReference type="GO" id="GO:0003676">
    <property type="term" value="F:nucleic acid binding"/>
    <property type="evidence" value="ECO:0007669"/>
    <property type="project" value="InterPro"/>
</dbReference>
<dbReference type="PANTHER" id="PTHR47959:SF7">
    <property type="entry name" value="ATP-DEPENDENT RNA HELICASE DEAD BOX FAMILY"/>
    <property type="match status" value="1"/>
</dbReference>
<evidence type="ECO:0000259" key="10">
    <source>
        <dbReference type="PROSITE" id="PS51194"/>
    </source>
</evidence>
<feature type="region of interest" description="Disordered" evidence="8">
    <location>
        <begin position="376"/>
        <end position="408"/>
    </location>
</feature>
<reference evidence="12 13" key="1">
    <citation type="submission" date="2019-12" db="EMBL/GenBank/DDBJ databases">
        <title>Shewanella insulae sp. nov., isolated from a tidal flat.</title>
        <authorList>
            <person name="Yoon J.-H."/>
        </authorList>
    </citation>
    <scope>NUCLEOTIDE SEQUENCE [LARGE SCALE GENOMIC DNA]</scope>
    <source>
        <strain evidence="12 13">JBTF-M18</strain>
    </source>
</reference>
<dbReference type="GO" id="GO:0005524">
    <property type="term" value="F:ATP binding"/>
    <property type="evidence" value="ECO:0007669"/>
    <property type="project" value="UniProtKB-KW"/>
</dbReference>
<dbReference type="InterPro" id="IPR001650">
    <property type="entry name" value="Helicase_C-like"/>
</dbReference>
<evidence type="ECO:0000256" key="8">
    <source>
        <dbReference type="SAM" id="MobiDB-lite"/>
    </source>
</evidence>
<dbReference type="PROSITE" id="PS51195">
    <property type="entry name" value="Q_MOTIF"/>
    <property type="match status" value="1"/>
</dbReference>
<evidence type="ECO:0000313" key="13">
    <source>
        <dbReference type="Proteomes" id="UP000474778"/>
    </source>
</evidence>
<feature type="domain" description="DEAD-box RNA helicase Q" evidence="11">
    <location>
        <begin position="1"/>
        <end position="29"/>
    </location>
</feature>
<evidence type="ECO:0000256" key="3">
    <source>
        <dbReference type="ARBA" id="ARBA00022806"/>
    </source>
</evidence>
<feature type="short sequence motif" description="Q motif" evidence="6">
    <location>
        <begin position="1"/>
        <end position="29"/>
    </location>
</feature>
<keyword evidence="2 7" id="KW-0378">Hydrolase</keyword>
<dbReference type="PANTHER" id="PTHR47959">
    <property type="entry name" value="ATP-DEPENDENT RNA HELICASE RHLE-RELATED"/>
    <property type="match status" value="1"/>
</dbReference>
<feature type="domain" description="Helicase C-terminal" evidence="10">
    <location>
        <begin position="219"/>
        <end position="381"/>
    </location>
</feature>
<dbReference type="Gene3D" id="3.40.50.300">
    <property type="entry name" value="P-loop containing nucleotide triphosphate hydrolases"/>
    <property type="match status" value="2"/>
</dbReference>
<dbReference type="InterPro" id="IPR011545">
    <property type="entry name" value="DEAD/DEAH_box_helicase_dom"/>
</dbReference>
<evidence type="ECO:0000259" key="11">
    <source>
        <dbReference type="PROSITE" id="PS51195"/>
    </source>
</evidence>
<protein>
    <submittedName>
        <fullName evidence="12">DEAD/DEAH box helicase</fullName>
    </submittedName>
</protein>
<dbReference type="GO" id="GO:0016787">
    <property type="term" value="F:hydrolase activity"/>
    <property type="evidence" value="ECO:0007669"/>
    <property type="project" value="UniProtKB-KW"/>
</dbReference>
<dbReference type="InterPro" id="IPR044742">
    <property type="entry name" value="DEAD/DEAH_RhlB"/>
</dbReference>
<dbReference type="PROSITE" id="PS00039">
    <property type="entry name" value="DEAD_ATP_HELICASE"/>
    <property type="match status" value="1"/>
</dbReference>
<dbReference type="SMART" id="SM00490">
    <property type="entry name" value="HELICc"/>
    <property type="match status" value="1"/>
</dbReference>
<keyword evidence="13" id="KW-1185">Reference proteome</keyword>
<dbReference type="EMBL" id="WRPA01000006">
    <property type="protein sequence ID" value="MXR68702.1"/>
    <property type="molecule type" value="Genomic_DNA"/>
</dbReference>
<keyword evidence="4 7" id="KW-0067">ATP-binding</keyword>
<feature type="compositionally biased region" description="Basic residues" evidence="8">
    <location>
        <begin position="388"/>
        <end position="408"/>
    </location>
</feature>
<dbReference type="InterPro" id="IPR014014">
    <property type="entry name" value="RNA_helicase_DEAD_Q_motif"/>
</dbReference>